<feature type="region of interest" description="Disordered" evidence="1">
    <location>
        <begin position="1"/>
        <end position="35"/>
    </location>
</feature>
<proteinExistence type="predicted"/>
<feature type="non-terminal residue" evidence="2">
    <location>
        <position position="1"/>
    </location>
</feature>
<evidence type="ECO:0000256" key="1">
    <source>
        <dbReference type="SAM" id="MobiDB-lite"/>
    </source>
</evidence>
<keyword evidence="3" id="KW-1185">Reference proteome</keyword>
<organism evidence="2 3">
    <name type="scientific">Cetraspora pellucida</name>
    <dbReference type="NCBI Taxonomy" id="1433469"/>
    <lineage>
        <taxon>Eukaryota</taxon>
        <taxon>Fungi</taxon>
        <taxon>Fungi incertae sedis</taxon>
        <taxon>Mucoromycota</taxon>
        <taxon>Glomeromycotina</taxon>
        <taxon>Glomeromycetes</taxon>
        <taxon>Diversisporales</taxon>
        <taxon>Gigasporaceae</taxon>
        <taxon>Cetraspora</taxon>
    </lineage>
</organism>
<dbReference type="OrthoDB" id="2440780at2759"/>
<dbReference type="Proteomes" id="UP000789759">
    <property type="component" value="Unassembled WGS sequence"/>
</dbReference>
<gene>
    <name evidence="2" type="ORF">CPELLU_LOCUS16635</name>
</gene>
<sequence length="72" mass="8324">MAIDSLEQPDELSIEQHDELSIKQPNKSPVEQNVNNDMSSLETLFKHMFMNAKLICLTSIEVPYFSCYLYPD</sequence>
<name>A0A9N9JKA5_9GLOM</name>
<evidence type="ECO:0000313" key="2">
    <source>
        <dbReference type="EMBL" id="CAG8785154.1"/>
    </source>
</evidence>
<evidence type="ECO:0000313" key="3">
    <source>
        <dbReference type="Proteomes" id="UP000789759"/>
    </source>
</evidence>
<accession>A0A9N9JKA5</accession>
<reference evidence="2" key="1">
    <citation type="submission" date="2021-06" db="EMBL/GenBank/DDBJ databases">
        <authorList>
            <person name="Kallberg Y."/>
            <person name="Tangrot J."/>
            <person name="Rosling A."/>
        </authorList>
    </citation>
    <scope>NUCLEOTIDE SEQUENCE</scope>
    <source>
        <strain evidence="2">FL966</strain>
    </source>
</reference>
<feature type="compositionally biased region" description="Polar residues" evidence="1">
    <location>
        <begin position="23"/>
        <end position="35"/>
    </location>
</feature>
<dbReference type="EMBL" id="CAJVQA010025188">
    <property type="protein sequence ID" value="CAG8785154.1"/>
    <property type="molecule type" value="Genomic_DNA"/>
</dbReference>
<dbReference type="AlphaFoldDB" id="A0A9N9JKA5"/>
<protein>
    <submittedName>
        <fullName evidence="2">21203_t:CDS:1</fullName>
    </submittedName>
</protein>
<comment type="caution">
    <text evidence="2">The sequence shown here is derived from an EMBL/GenBank/DDBJ whole genome shotgun (WGS) entry which is preliminary data.</text>
</comment>